<gene>
    <name evidence="10" type="ORF">LX83_000216</name>
</gene>
<dbReference type="AlphaFoldDB" id="A0AAE3G7Z0"/>
<evidence type="ECO:0000256" key="5">
    <source>
        <dbReference type="ARBA" id="ARBA00022741"/>
    </source>
</evidence>
<dbReference type="GO" id="GO:0042626">
    <property type="term" value="F:ATPase-coupled transmembrane transporter activity"/>
    <property type="evidence" value="ECO:0007669"/>
    <property type="project" value="TreeGrafter"/>
</dbReference>
<comment type="subcellular location">
    <subcellularLocation>
        <location evidence="1">Cell membrane</location>
        <topology evidence="1">Peripheral membrane protein</topology>
    </subcellularLocation>
</comment>
<dbReference type="InterPro" id="IPR003439">
    <property type="entry name" value="ABC_transporter-like_ATP-bd"/>
</dbReference>
<evidence type="ECO:0000313" key="11">
    <source>
        <dbReference type="Proteomes" id="UP001206128"/>
    </source>
</evidence>
<keyword evidence="8" id="KW-0472">Membrane</keyword>
<dbReference type="RefSeq" id="WP_253765953.1">
    <property type="nucleotide sequence ID" value="NZ_JAMTCK010000001.1"/>
</dbReference>
<evidence type="ECO:0000256" key="7">
    <source>
        <dbReference type="ARBA" id="ARBA00022967"/>
    </source>
</evidence>
<dbReference type="PANTHER" id="PTHR43553:SF27">
    <property type="entry name" value="ENERGY-COUPLING FACTOR TRANSPORTER ATP-BINDING PROTEIN ECFA2"/>
    <property type="match status" value="1"/>
</dbReference>
<keyword evidence="3" id="KW-0813">Transport</keyword>
<dbReference type="InterPro" id="IPR017871">
    <property type="entry name" value="ABC_transporter-like_CS"/>
</dbReference>
<dbReference type="Gene3D" id="3.40.50.300">
    <property type="entry name" value="P-loop containing nucleotide triphosphate hydrolases"/>
    <property type="match status" value="2"/>
</dbReference>
<feature type="domain" description="ABC transporter" evidence="9">
    <location>
        <begin position="2"/>
        <end position="242"/>
    </location>
</feature>
<dbReference type="PANTHER" id="PTHR43553">
    <property type="entry name" value="HEAVY METAL TRANSPORTER"/>
    <property type="match status" value="1"/>
</dbReference>
<name>A0AAE3G7Z0_9PSEU</name>
<organism evidence="10 11">
    <name type="scientific">Goodfellowiella coeruleoviolacea</name>
    <dbReference type="NCBI Taxonomy" id="334858"/>
    <lineage>
        <taxon>Bacteria</taxon>
        <taxon>Bacillati</taxon>
        <taxon>Actinomycetota</taxon>
        <taxon>Actinomycetes</taxon>
        <taxon>Pseudonocardiales</taxon>
        <taxon>Pseudonocardiaceae</taxon>
        <taxon>Goodfellowiella</taxon>
    </lineage>
</organism>
<keyword evidence="11" id="KW-1185">Reference proteome</keyword>
<keyword evidence="6 10" id="KW-0067">ATP-binding</keyword>
<dbReference type="SMART" id="SM00382">
    <property type="entry name" value="AAA"/>
    <property type="match status" value="2"/>
</dbReference>
<comment type="similarity">
    <text evidence="2">Belongs to the ABC transporter superfamily.</text>
</comment>
<evidence type="ECO:0000256" key="4">
    <source>
        <dbReference type="ARBA" id="ARBA00022475"/>
    </source>
</evidence>
<dbReference type="Proteomes" id="UP001206128">
    <property type="component" value="Unassembled WGS sequence"/>
</dbReference>
<evidence type="ECO:0000256" key="3">
    <source>
        <dbReference type="ARBA" id="ARBA00022448"/>
    </source>
</evidence>
<dbReference type="InterPro" id="IPR027417">
    <property type="entry name" value="P-loop_NTPase"/>
</dbReference>
<evidence type="ECO:0000256" key="6">
    <source>
        <dbReference type="ARBA" id="ARBA00022840"/>
    </source>
</evidence>
<reference evidence="10" key="1">
    <citation type="submission" date="2022-06" db="EMBL/GenBank/DDBJ databases">
        <title>Genomic Encyclopedia of Archaeal and Bacterial Type Strains, Phase II (KMG-II): from individual species to whole genera.</title>
        <authorList>
            <person name="Goeker M."/>
        </authorList>
    </citation>
    <scope>NUCLEOTIDE SEQUENCE</scope>
    <source>
        <strain evidence="10">DSM 43935</strain>
    </source>
</reference>
<evidence type="ECO:0000259" key="9">
    <source>
        <dbReference type="PROSITE" id="PS50893"/>
    </source>
</evidence>
<accession>A0AAE3G7Z0</accession>
<protein>
    <submittedName>
        <fullName evidence="10">Energy-coupling factor transport system ATP-binding protein</fullName>
    </submittedName>
</protein>
<dbReference type="SUPFAM" id="SSF52540">
    <property type="entry name" value="P-loop containing nucleoside triphosphate hydrolases"/>
    <property type="match status" value="2"/>
</dbReference>
<dbReference type="GO" id="GO:0005524">
    <property type="term" value="F:ATP binding"/>
    <property type="evidence" value="ECO:0007669"/>
    <property type="project" value="UniProtKB-KW"/>
</dbReference>
<keyword evidence="7" id="KW-1278">Translocase</keyword>
<dbReference type="Pfam" id="PF00005">
    <property type="entry name" value="ABC_tran"/>
    <property type="match status" value="2"/>
</dbReference>
<evidence type="ECO:0000256" key="8">
    <source>
        <dbReference type="ARBA" id="ARBA00023136"/>
    </source>
</evidence>
<keyword evidence="5" id="KW-0547">Nucleotide-binding</keyword>
<evidence type="ECO:0000256" key="2">
    <source>
        <dbReference type="ARBA" id="ARBA00005417"/>
    </source>
</evidence>
<comment type="caution">
    <text evidence="10">The sequence shown here is derived from an EMBL/GenBank/DDBJ whole genome shotgun (WGS) entry which is preliminary data.</text>
</comment>
<dbReference type="InterPro" id="IPR003593">
    <property type="entry name" value="AAA+_ATPase"/>
</dbReference>
<evidence type="ECO:0000313" key="10">
    <source>
        <dbReference type="EMBL" id="MCP2163376.1"/>
    </source>
</evidence>
<dbReference type="PROSITE" id="PS50893">
    <property type="entry name" value="ABC_TRANSPORTER_2"/>
    <property type="match status" value="2"/>
</dbReference>
<sequence>MIELRQVTFWYHGQPEPVLSDVNLSIGEGELVLVAGRTGAGKSTLLGTVNGLVPHFTGGHLDGAVAVAGVLTRSRPPREFAHLVGVVGQDPLAGFVTDTVEEELAYGMEQLGLPPQVMRRRVEETLDLLGIADLRRRALRGLSGGQQQRVAIGSVLTTHPRVLVLDEPTSALDPTAAEDVLATLARLVQDLGTTVLMAEHRMERVVPFADRVVYVAGGGRVVDGSPSAMLRDMPVAPPIVELGRLAGWEPLPLSVRDARRLAAGLRADLGAPPPRPVPTGETLLTSSDVVVRYGATVAVRGVDLDLHAGTVLALMGRNGSGKSSLLWALQGSGPRQGGTVRVGGVDPGQRSSAQARTLVGLVPQTASDLLYLETVADECAAADAESGAATGTCRTLLDRLAPGIDPARHPRDLSEGQRLALVLAVQLAAAPRVVLLDEPTRGLDYTAKHALAGMIRTLTGEGRAVVVATHDVEFVAAVADRVVVMAEGEVVSDGPTAEVLGGSPAFAPQVAKVLGADWLTVEDVRTALAEVAR</sequence>
<dbReference type="InterPro" id="IPR015856">
    <property type="entry name" value="ABC_transpr_CbiO/EcfA_su"/>
</dbReference>
<evidence type="ECO:0000256" key="1">
    <source>
        <dbReference type="ARBA" id="ARBA00004202"/>
    </source>
</evidence>
<dbReference type="PROSITE" id="PS00211">
    <property type="entry name" value="ABC_TRANSPORTER_1"/>
    <property type="match status" value="1"/>
</dbReference>
<keyword evidence="4" id="KW-1003">Cell membrane</keyword>
<dbReference type="InterPro" id="IPR050095">
    <property type="entry name" value="ECF_ABC_transporter_ATP-bd"/>
</dbReference>
<feature type="domain" description="ABC transporter" evidence="9">
    <location>
        <begin position="284"/>
        <end position="512"/>
    </location>
</feature>
<dbReference type="GO" id="GO:0043190">
    <property type="term" value="C:ATP-binding cassette (ABC) transporter complex"/>
    <property type="evidence" value="ECO:0007669"/>
    <property type="project" value="TreeGrafter"/>
</dbReference>
<dbReference type="CDD" id="cd03225">
    <property type="entry name" value="ABC_cobalt_CbiO_domain1"/>
    <property type="match status" value="1"/>
</dbReference>
<dbReference type="EMBL" id="JAMTCK010000001">
    <property type="protein sequence ID" value="MCP2163376.1"/>
    <property type="molecule type" value="Genomic_DNA"/>
</dbReference>
<dbReference type="GO" id="GO:0016887">
    <property type="term" value="F:ATP hydrolysis activity"/>
    <property type="evidence" value="ECO:0007669"/>
    <property type="project" value="InterPro"/>
</dbReference>
<proteinExistence type="inferred from homology"/>